<dbReference type="Proteomes" id="UP001216390">
    <property type="component" value="Chromosome"/>
</dbReference>
<dbReference type="KEGG" id="ima:PO878_08990"/>
<keyword evidence="4" id="KW-1185">Reference proteome</keyword>
<name>A0AAF0BVG8_9ACTN</name>
<dbReference type="EMBL" id="CP116942">
    <property type="protein sequence ID" value="WCO68857.1"/>
    <property type="molecule type" value="Genomic_DNA"/>
</dbReference>
<organism evidence="3 4">
    <name type="scientific">Iamia majanohamensis</name>
    <dbReference type="NCBI Taxonomy" id="467976"/>
    <lineage>
        <taxon>Bacteria</taxon>
        <taxon>Bacillati</taxon>
        <taxon>Actinomycetota</taxon>
        <taxon>Acidimicrobiia</taxon>
        <taxon>Acidimicrobiales</taxon>
        <taxon>Iamiaceae</taxon>
        <taxon>Iamia</taxon>
    </lineage>
</organism>
<sequence length="680" mass="74254">MSSVWPRLEPILPHVAKPARYIGGEDGSQTPEHDPRKVAWLLGYPDTYEIGLPNQGLQILYEILNERDDALAERTYAPWGDLEAEMRAHDVPLFSVDSHREAADFDILAFNLSAELTYTNLLAMVDLAGAPVRAADRGPDDLFVGAGGHCTYNPEPIAAFLDFVVLGDGEEVVGEISAALGAWKARRAAGDHVDRTEALAALAGVTGVYVPALYEADHDADGRLLGTHPVHPAAPAEVEKRTITDLGEWPYPRNQLVPLTEVVHDRLNVEVFRGCTRGCRFCQAGMITRPVRERPADQVRTMVTEGLRRTGYDEVALTSLSTADFSGIEDVVGAIVDGDEQGGPGTSGADAEEGGQGPGSSLDCGAGLGGLASDVSVSLPSLRVDAFTVGIAAEIQRARRTGLTFAPEGGTWRMRQVINKLISEEDLYDAVESAYSQGWRRMKLYFLIGLPTETDEDTLGIADLARHVVEIGRRHHKNPSVTISVGGFVPKPFTPFQWFGQNTREELGRKVGLLRDELRRDRGVQLKWHDPKATTVEGIMARGDRRLAPVIEDVWRHGGTFQEWGEHFDLQLWLDALERHGLTVEELVYRHRTEDEALPWDHLSAGLHKDFLWQDWRDALDEVGLEDCRWTPCYDCGACTGYGVEHVVASAVPPAGGSQGTGRPGAVPVTLGPRPVGVGS</sequence>
<dbReference type="Pfam" id="PF04055">
    <property type="entry name" value="Radical_SAM"/>
    <property type="match status" value="1"/>
</dbReference>
<evidence type="ECO:0000256" key="1">
    <source>
        <dbReference type="SAM" id="MobiDB-lite"/>
    </source>
</evidence>
<reference evidence="3" key="1">
    <citation type="submission" date="2023-01" db="EMBL/GenBank/DDBJ databases">
        <title>The diversity of Class Acidimicrobiia in South China Sea sediment environments and the proposal of Iamia marina sp. nov., a novel species of the genus Iamia.</title>
        <authorList>
            <person name="He Y."/>
            <person name="Tian X."/>
        </authorList>
    </citation>
    <scope>NUCLEOTIDE SEQUENCE</scope>
    <source>
        <strain evidence="3">DSM 19957</strain>
    </source>
</reference>
<proteinExistence type="predicted"/>
<dbReference type="Pfam" id="PF19864">
    <property type="entry name" value="Radical_SAM_N2"/>
    <property type="match status" value="1"/>
</dbReference>
<evidence type="ECO:0000313" key="3">
    <source>
        <dbReference type="EMBL" id="WCO68857.1"/>
    </source>
</evidence>
<dbReference type="SFLD" id="SFLDS00029">
    <property type="entry name" value="Radical_SAM"/>
    <property type="match status" value="1"/>
</dbReference>
<evidence type="ECO:0000313" key="4">
    <source>
        <dbReference type="Proteomes" id="UP001216390"/>
    </source>
</evidence>
<dbReference type="InterPro" id="IPR007197">
    <property type="entry name" value="rSAM"/>
</dbReference>
<dbReference type="Gene3D" id="3.80.30.20">
    <property type="entry name" value="tm_1862 like domain"/>
    <property type="match status" value="1"/>
</dbReference>
<dbReference type="InterPro" id="IPR006638">
    <property type="entry name" value="Elp3/MiaA/NifB-like_rSAM"/>
</dbReference>
<dbReference type="AlphaFoldDB" id="A0AAF0BVG8"/>
<evidence type="ECO:0000259" key="2">
    <source>
        <dbReference type="SMART" id="SM00729"/>
    </source>
</evidence>
<dbReference type="SFLD" id="SFLDG01082">
    <property type="entry name" value="B12-binding_domain_containing"/>
    <property type="match status" value="1"/>
</dbReference>
<dbReference type="RefSeq" id="WP_272738372.1">
    <property type="nucleotide sequence ID" value="NZ_CP116942.1"/>
</dbReference>
<dbReference type="PANTHER" id="PTHR42731">
    <property type="entry name" value="SLL1084 PROTEIN"/>
    <property type="match status" value="1"/>
</dbReference>
<dbReference type="SMART" id="SM00729">
    <property type="entry name" value="Elp3"/>
    <property type="match status" value="1"/>
</dbReference>
<protein>
    <submittedName>
        <fullName evidence="3">Radical SAM protein</fullName>
    </submittedName>
</protein>
<dbReference type="GO" id="GO:0003824">
    <property type="term" value="F:catalytic activity"/>
    <property type="evidence" value="ECO:0007669"/>
    <property type="project" value="InterPro"/>
</dbReference>
<feature type="domain" description="Elp3/MiaA/NifB-like radical SAM core" evidence="2">
    <location>
        <begin position="265"/>
        <end position="513"/>
    </location>
</feature>
<dbReference type="PANTHER" id="PTHR42731:SF1">
    <property type="entry name" value="RADICAL SAM DOMAIN PROTEIN"/>
    <property type="match status" value="1"/>
</dbReference>
<dbReference type="InterPro" id="IPR058240">
    <property type="entry name" value="rSAM_sf"/>
</dbReference>
<feature type="region of interest" description="Disordered" evidence="1">
    <location>
        <begin position="655"/>
        <end position="680"/>
    </location>
</feature>
<dbReference type="InterPro" id="IPR045784">
    <property type="entry name" value="Radical_SAM_N2"/>
</dbReference>
<dbReference type="InterPro" id="IPR023404">
    <property type="entry name" value="rSAM_horseshoe"/>
</dbReference>
<accession>A0AAF0BVG8</accession>
<gene>
    <name evidence="3" type="ORF">PO878_08990</name>
</gene>
<feature type="region of interest" description="Disordered" evidence="1">
    <location>
        <begin position="336"/>
        <end position="363"/>
    </location>
</feature>
<dbReference type="GO" id="GO:0051536">
    <property type="term" value="F:iron-sulfur cluster binding"/>
    <property type="evidence" value="ECO:0007669"/>
    <property type="project" value="InterPro"/>
</dbReference>
<dbReference type="SUPFAM" id="SSF102114">
    <property type="entry name" value="Radical SAM enzymes"/>
    <property type="match status" value="1"/>
</dbReference>